<comment type="caution">
    <text evidence="13">The sequence shown here is derived from an EMBL/GenBank/DDBJ whole genome shotgun (WGS) entry which is preliminary data.</text>
</comment>
<dbReference type="Gene3D" id="3.40.50.80">
    <property type="entry name" value="Nucleotide-binding domain of ferredoxin-NADP reductase (FNR) module"/>
    <property type="match status" value="1"/>
</dbReference>
<keyword evidence="7 11" id="KW-0665">Pyrimidine biosynthesis</keyword>
<keyword evidence="6 11" id="KW-0274">FAD</keyword>
<evidence type="ECO:0000256" key="3">
    <source>
        <dbReference type="ARBA" id="ARBA00022630"/>
    </source>
</evidence>
<dbReference type="InterPro" id="IPR012165">
    <property type="entry name" value="Cyt_c3_hydrogenase_gsu"/>
</dbReference>
<evidence type="ECO:0000256" key="2">
    <source>
        <dbReference type="ARBA" id="ARBA00022448"/>
    </source>
</evidence>
<feature type="binding site" evidence="11">
    <location>
        <begin position="52"/>
        <end position="55"/>
    </location>
    <ligand>
        <name>FAD</name>
        <dbReference type="ChEBI" id="CHEBI:57692"/>
    </ligand>
</feature>
<proteinExistence type="inferred from homology"/>
<dbReference type="InterPro" id="IPR039261">
    <property type="entry name" value="FNR_nucleotide-bd"/>
</dbReference>
<dbReference type="PIRSF" id="PIRSF006816">
    <property type="entry name" value="Cyc3_hyd_g"/>
    <property type="match status" value="1"/>
</dbReference>
<feature type="binding site" evidence="11">
    <location>
        <position position="231"/>
    </location>
    <ligand>
        <name>[2Fe-2S] cluster</name>
        <dbReference type="ChEBI" id="CHEBI:190135"/>
    </ligand>
</feature>
<evidence type="ECO:0000256" key="10">
    <source>
        <dbReference type="ARBA" id="ARBA00023014"/>
    </source>
</evidence>
<keyword evidence="2 11" id="KW-0813">Transport</keyword>
<dbReference type="InterPro" id="IPR023455">
    <property type="entry name" value="Dihydroorotate_DHASE_ETsu"/>
</dbReference>
<dbReference type="Pfam" id="PF00175">
    <property type="entry name" value="NAD_binding_1"/>
    <property type="match status" value="1"/>
</dbReference>
<evidence type="ECO:0000256" key="11">
    <source>
        <dbReference type="HAMAP-Rule" id="MF_01211"/>
    </source>
</evidence>
<dbReference type="SUPFAM" id="SSF63380">
    <property type="entry name" value="Riboflavin synthase domain-like"/>
    <property type="match status" value="1"/>
</dbReference>
<dbReference type="PRINTS" id="PR00409">
    <property type="entry name" value="PHDIOXRDTASE"/>
</dbReference>
<comment type="cofactor">
    <cofactor evidence="11">
        <name>FAD</name>
        <dbReference type="ChEBI" id="CHEBI:57692"/>
    </cofactor>
    <text evidence="11">Binds 1 FAD per subunit.</text>
</comment>
<sequence>MDKGHLKVLENEPVADRVFRIRLQGDLVQQMENPGQFVHVKCGPGIDPLLRRPISISDVNLEEGILDMIYRAEGSGTKILSEAVPGALVDVLGPLGQGFPVEGRKTGDHAVLVGGGVGVPPLLYLAKQLVDKGVKVTSVIGFGTANQVFLEKELGQYGKVHVATIDGSKGIQGVVTDILNEQFGLSPSEWDVLYSCGPLPMLKALQVKFQETDKEAYLSLEQRMGCGVGACLACVCSAAEGSEKSYYKICSDGPVFPLREVVL</sequence>
<comment type="similarity">
    <text evidence="1 11">Belongs to the PyrK family.</text>
</comment>
<dbReference type="InterPro" id="IPR017938">
    <property type="entry name" value="Riboflavin_synthase-like_b-brl"/>
</dbReference>
<keyword evidence="3 11" id="KW-0285">Flavoprotein</keyword>
<dbReference type="EMBL" id="JAGGKT010000001">
    <property type="protein sequence ID" value="MBP1930687.1"/>
    <property type="molecule type" value="Genomic_DNA"/>
</dbReference>
<dbReference type="InterPro" id="IPR017927">
    <property type="entry name" value="FAD-bd_FR_type"/>
</dbReference>
<dbReference type="InterPro" id="IPR001433">
    <property type="entry name" value="OxRdtase_FAD/NAD-bd"/>
</dbReference>
<evidence type="ECO:0000256" key="7">
    <source>
        <dbReference type="ARBA" id="ARBA00022975"/>
    </source>
</evidence>
<evidence type="ECO:0000313" key="14">
    <source>
        <dbReference type="Proteomes" id="UP001519343"/>
    </source>
</evidence>
<comment type="cofactor">
    <cofactor evidence="11">
        <name>[2Fe-2S] cluster</name>
        <dbReference type="ChEBI" id="CHEBI:190135"/>
    </cofactor>
    <text evidence="11">Binds 1 [2Fe-2S] cluster per subunit.</text>
</comment>
<dbReference type="Proteomes" id="UP001519343">
    <property type="component" value="Unassembled WGS sequence"/>
</dbReference>
<feature type="binding site" evidence="11">
    <location>
        <position position="226"/>
    </location>
    <ligand>
        <name>[2Fe-2S] cluster</name>
        <dbReference type="ChEBI" id="CHEBI:190135"/>
    </ligand>
</feature>
<evidence type="ECO:0000256" key="1">
    <source>
        <dbReference type="ARBA" id="ARBA00006422"/>
    </source>
</evidence>
<feature type="binding site" evidence="11">
    <location>
        <position position="250"/>
    </location>
    <ligand>
        <name>[2Fe-2S] cluster</name>
        <dbReference type="ChEBI" id="CHEBI:190135"/>
    </ligand>
</feature>
<evidence type="ECO:0000313" key="13">
    <source>
        <dbReference type="EMBL" id="MBP1930687.1"/>
    </source>
</evidence>
<evidence type="ECO:0000256" key="4">
    <source>
        <dbReference type="ARBA" id="ARBA00022714"/>
    </source>
</evidence>
<feature type="domain" description="FAD-binding FR-type" evidence="12">
    <location>
        <begin position="1"/>
        <end position="101"/>
    </location>
</feature>
<keyword evidence="8 11" id="KW-0249">Electron transport</keyword>
<evidence type="ECO:0000259" key="12">
    <source>
        <dbReference type="PROSITE" id="PS51384"/>
    </source>
</evidence>
<dbReference type="SUPFAM" id="SSF52343">
    <property type="entry name" value="Ferredoxin reductase-like, C-terminal NADP-linked domain"/>
    <property type="match status" value="1"/>
</dbReference>
<dbReference type="PANTHER" id="PTHR43513:SF3">
    <property type="entry name" value="DIHYDROOROTATE DEHYDROGENASE B (NAD(+)), ELECTRON TRANSFER SUBUNIT-RELATED"/>
    <property type="match status" value="1"/>
</dbReference>
<feature type="binding site" evidence="11">
    <location>
        <begin position="76"/>
        <end position="77"/>
    </location>
    <ligand>
        <name>FAD</name>
        <dbReference type="ChEBI" id="CHEBI:57692"/>
    </ligand>
</feature>
<comment type="function">
    <text evidence="11">Responsible for channeling the electrons from the oxidation of dihydroorotate from the FMN redox center in the PyrD type B subunit to the ultimate electron acceptor NAD(+).</text>
</comment>
<evidence type="ECO:0000256" key="8">
    <source>
        <dbReference type="ARBA" id="ARBA00022982"/>
    </source>
</evidence>
<dbReference type="Pfam" id="PF10418">
    <property type="entry name" value="DHODB_Fe-S_bind"/>
    <property type="match status" value="1"/>
</dbReference>
<dbReference type="PROSITE" id="PS51384">
    <property type="entry name" value="FAD_FR"/>
    <property type="match status" value="1"/>
</dbReference>
<dbReference type="InterPro" id="IPR050353">
    <property type="entry name" value="PyrK_electron_transfer"/>
</dbReference>
<protein>
    <recommendedName>
        <fullName evidence="11">Dihydroorotate dehydrogenase B (NAD(+)), electron transfer subunit</fullName>
    </recommendedName>
    <alternativeName>
        <fullName evidence="11">Dihydroorotate oxidase B, electron transfer subunit</fullName>
    </alternativeName>
</protein>
<feature type="binding site" evidence="11">
    <location>
        <position position="234"/>
    </location>
    <ligand>
        <name>[2Fe-2S] cluster</name>
        <dbReference type="ChEBI" id="CHEBI:190135"/>
    </ligand>
</feature>
<accession>A0ABS4GKK7</accession>
<evidence type="ECO:0000256" key="6">
    <source>
        <dbReference type="ARBA" id="ARBA00022827"/>
    </source>
</evidence>
<evidence type="ECO:0000256" key="9">
    <source>
        <dbReference type="ARBA" id="ARBA00023004"/>
    </source>
</evidence>
<name>A0ABS4GKK7_9BACL</name>
<organism evidence="13 14">
    <name type="scientific">Ammoniphilus resinae</name>
    <dbReference type="NCBI Taxonomy" id="861532"/>
    <lineage>
        <taxon>Bacteria</taxon>
        <taxon>Bacillati</taxon>
        <taxon>Bacillota</taxon>
        <taxon>Bacilli</taxon>
        <taxon>Bacillales</taxon>
        <taxon>Paenibacillaceae</taxon>
        <taxon>Aneurinibacillus group</taxon>
        <taxon>Ammoniphilus</taxon>
    </lineage>
</organism>
<dbReference type="Gene3D" id="2.10.240.10">
    <property type="entry name" value="Dihydroorotate dehydrogenase, electron transfer subunit"/>
    <property type="match status" value="1"/>
</dbReference>
<feature type="binding site" evidence="11">
    <location>
        <begin position="69"/>
        <end position="71"/>
    </location>
    <ligand>
        <name>FAD</name>
        <dbReference type="ChEBI" id="CHEBI:57692"/>
    </ligand>
</feature>
<keyword evidence="5 11" id="KW-0479">Metal-binding</keyword>
<comment type="pathway">
    <text evidence="11">Pyrimidine metabolism; UMP biosynthesis via de novo pathway; orotate from (S)-dihydroorotate (NAD(+) route): step 1/1.</text>
</comment>
<dbReference type="HAMAP" id="MF_01211">
    <property type="entry name" value="DHODB_Fe_S_bind"/>
    <property type="match status" value="1"/>
</dbReference>
<keyword evidence="4 11" id="KW-0001">2Fe-2S</keyword>
<dbReference type="CDD" id="cd06218">
    <property type="entry name" value="DHOD_e_trans"/>
    <property type="match status" value="1"/>
</dbReference>
<keyword evidence="10 11" id="KW-0411">Iron-sulfur</keyword>
<dbReference type="Gene3D" id="2.40.30.10">
    <property type="entry name" value="Translation factors"/>
    <property type="match status" value="1"/>
</dbReference>
<keyword evidence="9 11" id="KW-0408">Iron</keyword>
<dbReference type="NCBIfam" id="NF000799">
    <property type="entry name" value="PRK00054.1-4"/>
    <property type="match status" value="1"/>
</dbReference>
<dbReference type="PANTHER" id="PTHR43513">
    <property type="entry name" value="DIHYDROOROTATE DEHYDROGENASE B (NAD(+)), ELECTRON TRANSFER SUBUNIT"/>
    <property type="match status" value="1"/>
</dbReference>
<dbReference type="RefSeq" id="WP_209808762.1">
    <property type="nucleotide sequence ID" value="NZ_JAGGKT010000001.1"/>
</dbReference>
<dbReference type="InterPro" id="IPR037117">
    <property type="entry name" value="Dihydroorotate_DH_ele_sf"/>
</dbReference>
<comment type="subunit">
    <text evidence="11">Heterotetramer of 2 PyrK and 2 PyrD type B subunits.</text>
</comment>
<keyword evidence="14" id="KW-1185">Reference proteome</keyword>
<evidence type="ECO:0000256" key="5">
    <source>
        <dbReference type="ARBA" id="ARBA00022723"/>
    </source>
</evidence>
<gene>
    <name evidence="11" type="primary">pyrK</name>
    <name evidence="13" type="ORF">J2Z37_000674</name>
</gene>
<reference evidence="13 14" key="1">
    <citation type="submission" date="2021-03" db="EMBL/GenBank/DDBJ databases">
        <title>Genomic Encyclopedia of Type Strains, Phase IV (KMG-IV): sequencing the most valuable type-strain genomes for metagenomic binning, comparative biology and taxonomic classification.</title>
        <authorList>
            <person name="Goeker M."/>
        </authorList>
    </citation>
    <scope>NUCLEOTIDE SEQUENCE [LARGE SCALE GENOMIC DNA]</scope>
    <source>
        <strain evidence="13 14">DSM 24738</strain>
    </source>
</reference>
<dbReference type="InterPro" id="IPR019480">
    <property type="entry name" value="Dihydroorotate_DH_Fe-S-bd"/>
</dbReference>